<comment type="subcellular location">
    <subcellularLocation>
        <location evidence="1 9">Cell membrane</location>
        <topology evidence="1 9">Multi-pass membrane protein</topology>
    </subcellularLocation>
</comment>
<evidence type="ECO:0000256" key="9">
    <source>
        <dbReference type="HAMAP-Rule" id="MF_01148"/>
    </source>
</evidence>
<evidence type="ECO:0000313" key="14">
    <source>
        <dbReference type="Proteomes" id="UP001196379"/>
    </source>
</evidence>
<feature type="transmembrane region" description="Helical" evidence="9">
    <location>
        <begin position="193"/>
        <end position="214"/>
    </location>
</feature>
<evidence type="ECO:0000256" key="7">
    <source>
        <dbReference type="ARBA" id="ARBA00023136"/>
    </source>
</evidence>
<dbReference type="PANTHER" id="PTHR38686">
    <property type="entry name" value="APOLIPOPROTEIN N-ACYLTRANSFERASE"/>
    <property type="match status" value="1"/>
</dbReference>
<accession>A0A949T186</accession>
<dbReference type="InterPro" id="IPR036526">
    <property type="entry name" value="C-N_Hydrolase_sf"/>
</dbReference>
<comment type="catalytic activity">
    <reaction evidence="9">
        <text>N-terminal S-1,2-diacyl-sn-glyceryl-L-cysteinyl-[lipoprotein] + a glycerophospholipid = N-acyl-S-1,2-diacyl-sn-glyceryl-L-cysteinyl-[lipoprotein] + a 2-acyl-sn-glycero-3-phospholipid + H(+)</text>
        <dbReference type="Rhea" id="RHEA:48228"/>
        <dbReference type="Rhea" id="RHEA-COMP:14681"/>
        <dbReference type="Rhea" id="RHEA-COMP:14684"/>
        <dbReference type="ChEBI" id="CHEBI:15378"/>
        <dbReference type="ChEBI" id="CHEBI:136912"/>
        <dbReference type="ChEBI" id="CHEBI:140656"/>
        <dbReference type="ChEBI" id="CHEBI:140657"/>
        <dbReference type="ChEBI" id="CHEBI:140660"/>
        <dbReference type="EC" id="2.3.1.269"/>
    </reaction>
</comment>
<proteinExistence type="inferred from homology"/>
<keyword evidence="4 9" id="KW-0808">Transferase</keyword>
<dbReference type="GeneID" id="65549689"/>
<sequence length="508" mass="57754">MVITKKSSNLTAYLIGLISGGIGTLAYSPFDYWVVAFLSAIGLIWVATLAEKRTALIATFLWAVSYFAIGVNWVHVSMLQFGGVPEIVSYLAVLLLACYLAIYPLLFSYLLQRFQWHSPWIIASVFTFAEYFRGIVFTGFPWLQFGYTQIDSPFWGIAPLFGVEGLTFFVMLISGYIVWIFRKFAKDHQYPTACTAKLVMILLIAFTTKFFSFIEIDKQKEPTTISLVQGNIEQKMKWDPAHFDFTVQTYSRLIQPLLGKSDIIVLPESAIPALEHQIEPLLTQLDQVAQMKQSEIIIGTLYQSQQGLFNSAVVLGNPKEPYSLYKSARYNKHHLVPFGEYVPFGQLLDWMREVFILPINLSQGDFVQAPLLVAQQRFNMAICYEIIFGHQVQQNQKMHNADYLLTISNDAWFGESQGPWQHFQMTRMRALELGKPLIRATNTGITAFVDHLGKVIAQLPQFEATTLTMKISATKGETLFARLGHWSIFIISGLCLLFGFFKRRKISV</sequence>
<protein>
    <recommendedName>
        <fullName evidence="9">Apolipoprotein N-acyltransferase</fullName>
        <shortName evidence="9">ALP N-acyltransferase</shortName>
        <ecNumber evidence="9">2.3.1.269</ecNumber>
    </recommendedName>
</protein>
<feature type="domain" description="CN hydrolase" evidence="10">
    <location>
        <begin position="228"/>
        <end position="473"/>
    </location>
</feature>
<feature type="transmembrane region" description="Helical" evidence="9">
    <location>
        <begin position="87"/>
        <end position="111"/>
    </location>
</feature>
<dbReference type="Gene3D" id="3.60.110.10">
    <property type="entry name" value="Carbon-nitrogen hydrolase"/>
    <property type="match status" value="1"/>
</dbReference>
<dbReference type="Pfam" id="PF20154">
    <property type="entry name" value="LNT_N"/>
    <property type="match status" value="1"/>
</dbReference>
<dbReference type="NCBIfam" id="TIGR00546">
    <property type="entry name" value="lnt"/>
    <property type="match status" value="1"/>
</dbReference>
<evidence type="ECO:0000256" key="1">
    <source>
        <dbReference type="ARBA" id="ARBA00004651"/>
    </source>
</evidence>
<keyword evidence="5 9" id="KW-0812">Transmembrane</keyword>
<dbReference type="RefSeq" id="WP_157403749.1">
    <property type="nucleotide sequence ID" value="NZ_JABULY010000003.1"/>
</dbReference>
<dbReference type="Pfam" id="PF00795">
    <property type="entry name" value="CN_hydrolase"/>
    <property type="match status" value="1"/>
</dbReference>
<feature type="transmembrane region" description="Helical" evidence="9">
    <location>
        <begin position="55"/>
        <end position="75"/>
    </location>
</feature>
<dbReference type="Proteomes" id="UP000732858">
    <property type="component" value="Unassembled WGS sequence"/>
</dbReference>
<name>A0A949T186_9PAST</name>
<evidence type="ECO:0000256" key="5">
    <source>
        <dbReference type="ARBA" id="ARBA00022692"/>
    </source>
</evidence>
<evidence type="ECO:0000256" key="4">
    <source>
        <dbReference type="ARBA" id="ARBA00022679"/>
    </source>
</evidence>
<comment type="pathway">
    <text evidence="9">Protein modification; lipoprotein biosynthesis (N-acyl transfer).</text>
</comment>
<evidence type="ECO:0000256" key="6">
    <source>
        <dbReference type="ARBA" id="ARBA00022989"/>
    </source>
</evidence>
<feature type="transmembrane region" description="Helical" evidence="9">
    <location>
        <begin position="32"/>
        <end position="50"/>
    </location>
</feature>
<dbReference type="EC" id="2.3.1.269" evidence="9"/>
<dbReference type="PANTHER" id="PTHR38686:SF1">
    <property type="entry name" value="APOLIPOPROTEIN N-ACYLTRANSFERASE"/>
    <property type="match status" value="1"/>
</dbReference>
<dbReference type="OrthoDB" id="9804277at2"/>
<dbReference type="EMBL" id="JABULY010000003">
    <property type="protein sequence ID" value="MBV6531873.1"/>
    <property type="molecule type" value="Genomic_DNA"/>
</dbReference>
<evidence type="ECO:0000313" key="12">
    <source>
        <dbReference type="EMBL" id="MBV6546671.1"/>
    </source>
</evidence>
<keyword evidence="3 9" id="KW-1003">Cell membrane</keyword>
<comment type="caution">
    <text evidence="12">The sequence shown here is derived from an EMBL/GenBank/DDBJ whole genome shotgun (WGS) entry which is preliminary data.</text>
</comment>
<keyword evidence="14" id="KW-1185">Reference proteome</keyword>
<feature type="transmembrane region" description="Helical" evidence="9">
    <location>
        <begin position="483"/>
        <end position="501"/>
    </location>
</feature>
<evidence type="ECO:0000256" key="8">
    <source>
        <dbReference type="ARBA" id="ARBA00023315"/>
    </source>
</evidence>
<dbReference type="Proteomes" id="UP001196379">
    <property type="component" value="Unassembled WGS sequence"/>
</dbReference>
<dbReference type="InterPro" id="IPR045378">
    <property type="entry name" value="LNT_N"/>
</dbReference>
<dbReference type="GO" id="GO:0005886">
    <property type="term" value="C:plasma membrane"/>
    <property type="evidence" value="ECO:0007669"/>
    <property type="project" value="UniProtKB-SubCell"/>
</dbReference>
<comment type="similarity">
    <text evidence="2 9">Belongs to the CN hydrolase family. Apolipoprotein N-acyltransferase subfamily.</text>
</comment>
<gene>
    <name evidence="9 12" type="primary">lnt</name>
    <name evidence="11" type="ORF">HT657_06960</name>
    <name evidence="12" type="ORF">HT672_05135</name>
</gene>
<feature type="transmembrane region" description="Helical" evidence="9">
    <location>
        <begin position="7"/>
        <end position="26"/>
    </location>
</feature>
<evidence type="ECO:0000259" key="10">
    <source>
        <dbReference type="PROSITE" id="PS50263"/>
    </source>
</evidence>
<keyword evidence="6 9" id="KW-1133">Transmembrane helix</keyword>
<dbReference type="InterPro" id="IPR003010">
    <property type="entry name" value="C-N_Hydrolase"/>
</dbReference>
<dbReference type="AlphaFoldDB" id="A0A949T186"/>
<dbReference type="HAMAP" id="MF_01148">
    <property type="entry name" value="Lnt"/>
    <property type="match status" value="1"/>
</dbReference>
<evidence type="ECO:0000313" key="11">
    <source>
        <dbReference type="EMBL" id="MBV6531873.1"/>
    </source>
</evidence>
<evidence type="ECO:0000313" key="13">
    <source>
        <dbReference type="Proteomes" id="UP000732858"/>
    </source>
</evidence>
<dbReference type="PROSITE" id="PS50263">
    <property type="entry name" value="CN_HYDROLASE"/>
    <property type="match status" value="1"/>
</dbReference>
<evidence type="ECO:0000256" key="2">
    <source>
        <dbReference type="ARBA" id="ARBA00010065"/>
    </source>
</evidence>
<reference evidence="12 14" key="1">
    <citation type="journal article" date="2021" name="Mol. Ecol.">
        <title>Polar bear-adapted Ursidibacter maritimus are remarkably conserved after generations in captivity.</title>
        <authorList>
            <person name="Espinosa-Gongora C."/>
            <person name="Hansen M.J."/>
            <person name="Bertelsen M.F."/>
            <person name="Bojesen A.M."/>
        </authorList>
    </citation>
    <scope>NUCLEOTIDE SEQUENCE</scope>
    <source>
        <strain evidence="12">Pb43105x</strain>
        <strain evidence="11 14">Pb43106</strain>
    </source>
</reference>
<dbReference type="EMBL" id="JABUMC010000009">
    <property type="protein sequence ID" value="MBV6546671.1"/>
    <property type="molecule type" value="Genomic_DNA"/>
</dbReference>
<keyword evidence="7 9" id="KW-0472">Membrane</keyword>
<keyword evidence="8 9" id="KW-0012">Acyltransferase</keyword>
<feature type="transmembrane region" description="Helical" evidence="9">
    <location>
        <begin position="154"/>
        <end position="181"/>
    </location>
</feature>
<comment type="function">
    <text evidence="9">Catalyzes the phospholipid dependent N-acylation of the N-terminal cysteine of apolipoprotein, the last step in lipoprotein maturation.</text>
</comment>
<dbReference type="GO" id="GO:0042158">
    <property type="term" value="P:lipoprotein biosynthetic process"/>
    <property type="evidence" value="ECO:0007669"/>
    <property type="project" value="UniProtKB-UniRule"/>
</dbReference>
<dbReference type="GO" id="GO:0016410">
    <property type="term" value="F:N-acyltransferase activity"/>
    <property type="evidence" value="ECO:0007669"/>
    <property type="project" value="UniProtKB-UniRule"/>
</dbReference>
<organism evidence="12 13">
    <name type="scientific">Ursidibacter maritimus</name>
    <dbReference type="NCBI Taxonomy" id="1331689"/>
    <lineage>
        <taxon>Bacteria</taxon>
        <taxon>Pseudomonadati</taxon>
        <taxon>Pseudomonadota</taxon>
        <taxon>Gammaproteobacteria</taxon>
        <taxon>Pasteurellales</taxon>
        <taxon>Pasteurellaceae</taxon>
        <taxon>Ursidibacter</taxon>
    </lineage>
</organism>
<evidence type="ECO:0000256" key="3">
    <source>
        <dbReference type="ARBA" id="ARBA00022475"/>
    </source>
</evidence>
<feature type="transmembrane region" description="Helical" evidence="9">
    <location>
        <begin position="120"/>
        <end position="142"/>
    </location>
</feature>
<dbReference type="InterPro" id="IPR004563">
    <property type="entry name" value="Apolipo_AcylTrfase"/>
</dbReference>
<dbReference type="CDD" id="cd07571">
    <property type="entry name" value="ALP_N-acyl_transferase"/>
    <property type="match status" value="1"/>
</dbReference>
<dbReference type="SUPFAM" id="SSF56317">
    <property type="entry name" value="Carbon-nitrogen hydrolase"/>
    <property type="match status" value="1"/>
</dbReference>